<accession>A0ABN2Y4Y5</accession>
<sequence length="100" mass="10370">MKKNIVKTGTAIAAFGALTFGSVAPAHATFFHPAPSHPVTSCSTYDPCKDGGSTGGGGHTGGHTGGKDILGGLFGHKINFVKDVIDFKLGLFHKIFSFKH</sequence>
<proteinExistence type="predicted"/>
<keyword evidence="1" id="KW-0732">Signal</keyword>
<gene>
    <name evidence="2" type="ORF">GCM10009824_23110</name>
</gene>
<name>A0ABN2Y4Y5_9MICC</name>
<evidence type="ECO:0000256" key="1">
    <source>
        <dbReference type="SAM" id="SignalP"/>
    </source>
</evidence>
<dbReference type="EMBL" id="BAAAQA010000025">
    <property type="protein sequence ID" value="GAA2120940.1"/>
    <property type="molecule type" value="Genomic_DNA"/>
</dbReference>
<dbReference type="RefSeq" id="WP_344225179.1">
    <property type="nucleotide sequence ID" value="NZ_BAAAQA010000025.1"/>
</dbReference>
<organism evidence="2 3">
    <name type="scientific">Kocuria atrinae</name>
    <dbReference type="NCBI Taxonomy" id="592377"/>
    <lineage>
        <taxon>Bacteria</taxon>
        <taxon>Bacillati</taxon>
        <taxon>Actinomycetota</taxon>
        <taxon>Actinomycetes</taxon>
        <taxon>Micrococcales</taxon>
        <taxon>Micrococcaceae</taxon>
        <taxon>Kocuria</taxon>
    </lineage>
</organism>
<comment type="caution">
    <text evidence="2">The sequence shown here is derived from an EMBL/GenBank/DDBJ whole genome shotgun (WGS) entry which is preliminary data.</text>
</comment>
<feature type="signal peptide" evidence="1">
    <location>
        <begin position="1"/>
        <end position="28"/>
    </location>
</feature>
<keyword evidence="3" id="KW-1185">Reference proteome</keyword>
<reference evidence="2 3" key="1">
    <citation type="journal article" date="2019" name="Int. J. Syst. Evol. Microbiol.">
        <title>The Global Catalogue of Microorganisms (GCM) 10K type strain sequencing project: providing services to taxonomists for standard genome sequencing and annotation.</title>
        <authorList>
            <consortium name="The Broad Institute Genomics Platform"/>
            <consortium name="The Broad Institute Genome Sequencing Center for Infectious Disease"/>
            <person name="Wu L."/>
            <person name="Ma J."/>
        </authorList>
    </citation>
    <scope>NUCLEOTIDE SEQUENCE [LARGE SCALE GENOMIC DNA]</scope>
    <source>
        <strain evidence="2 3">JCM 15914</strain>
    </source>
</reference>
<protein>
    <submittedName>
        <fullName evidence="2">Uncharacterized protein</fullName>
    </submittedName>
</protein>
<evidence type="ECO:0000313" key="3">
    <source>
        <dbReference type="Proteomes" id="UP001500166"/>
    </source>
</evidence>
<feature type="chain" id="PRO_5045589894" evidence="1">
    <location>
        <begin position="29"/>
        <end position="100"/>
    </location>
</feature>
<evidence type="ECO:0000313" key="2">
    <source>
        <dbReference type="EMBL" id="GAA2120940.1"/>
    </source>
</evidence>
<dbReference type="Proteomes" id="UP001500166">
    <property type="component" value="Unassembled WGS sequence"/>
</dbReference>